<dbReference type="PANTHER" id="PTHR14950:SF54">
    <property type="entry name" value="RNASE II-LIKE 1"/>
    <property type="match status" value="1"/>
</dbReference>
<dbReference type="PANTHER" id="PTHR14950">
    <property type="entry name" value="DICER-RELATED"/>
    <property type="match status" value="1"/>
</dbReference>
<evidence type="ECO:0000256" key="1">
    <source>
        <dbReference type="ARBA" id="ARBA00022801"/>
    </source>
</evidence>
<dbReference type="Pfam" id="PF00636">
    <property type="entry name" value="Ribonuclease_3"/>
    <property type="match status" value="1"/>
</dbReference>
<proteinExistence type="predicted"/>
<protein>
    <submittedName>
        <fullName evidence="4">Ribonuclease 3-like protein 3</fullName>
    </submittedName>
</protein>
<evidence type="ECO:0000313" key="4">
    <source>
        <dbReference type="RefSeq" id="XP_010242688.1"/>
    </source>
</evidence>
<sequence length="280" mass="32274">MGKNKCSSARSEIQKLIGYTFKNPDLLDEARTHGSSNRSLNYHRLEFLGDAVISCLIATVLVESDGGRELNQGQLTLLRKDIVDNEKLACVCIFHDLNKYLIHNEKKFHSRFKEFKRELRDNPERDQWRGLVSELKVLADLVESLIGAVFLDSDYSLEKAWKVFVKLLKPLINPDKVRRDPKTMLKELCERMGWKEPYYDYSVWEKRGIVRVRVNGFPPFESGKRCSNKDVAIARAAKAALESNSLKEYSTSIFLQESETIRIVLKALKEKDTFYSSKTS</sequence>
<keyword evidence="2" id="KW-0694">RNA-binding</keyword>
<dbReference type="GO" id="GO:0004525">
    <property type="term" value="F:ribonuclease III activity"/>
    <property type="evidence" value="ECO:0000318"/>
    <property type="project" value="GO_Central"/>
</dbReference>
<dbReference type="CDD" id="cd00593">
    <property type="entry name" value="RIBOc"/>
    <property type="match status" value="1"/>
</dbReference>
<dbReference type="RefSeq" id="XP_010242688.1">
    <property type="nucleotide sequence ID" value="XM_010244386.2"/>
</dbReference>
<dbReference type="SMART" id="SM00358">
    <property type="entry name" value="DSRM"/>
    <property type="match status" value="1"/>
</dbReference>
<evidence type="ECO:0000313" key="3">
    <source>
        <dbReference type="Proteomes" id="UP000189703"/>
    </source>
</evidence>
<dbReference type="SUPFAM" id="SSF54768">
    <property type="entry name" value="dsRNA-binding domain-like"/>
    <property type="match status" value="1"/>
</dbReference>
<reference evidence="4" key="1">
    <citation type="submission" date="2025-08" db="UniProtKB">
        <authorList>
            <consortium name="RefSeq"/>
        </authorList>
    </citation>
    <scope>IDENTIFICATION</scope>
</reference>
<dbReference type="Gene3D" id="1.10.1520.10">
    <property type="entry name" value="Ribonuclease III domain"/>
    <property type="match status" value="1"/>
</dbReference>
<organism evidence="3 4">
    <name type="scientific">Nelumbo nucifera</name>
    <name type="common">Sacred lotus</name>
    <dbReference type="NCBI Taxonomy" id="4432"/>
    <lineage>
        <taxon>Eukaryota</taxon>
        <taxon>Viridiplantae</taxon>
        <taxon>Streptophyta</taxon>
        <taxon>Embryophyta</taxon>
        <taxon>Tracheophyta</taxon>
        <taxon>Spermatophyta</taxon>
        <taxon>Magnoliopsida</taxon>
        <taxon>Proteales</taxon>
        <taxon>Nelumbonaceae</taxon>
        <taxon>Nelumbo</taxon>
    </lineage>
</organism>
<dbReference type="eggNOG" id="KOG0701">
    <property type="taxonomic scope" value="Eukaryota"/>
</dbReference>
<dbReference type="OrthoDB" id="416741at2759"/>
<dbReference type="SMART" id="SM00535">
    <property type="entry name" value="RIBOc"/>
    <property type="match status" value="1"/>
</dbReference>
<name>A0A1U7YU22_NELNU</name>
<dbReference type="GO" id="GO:0030422">
    <property type="term" value="P:siRNA processing"/>
    <property type="evidence" value="ECO:0000318"/>
    <property type="project" value="GO_Central"/>
</dbReference>
<dbReference type="InterPro" id="IPR036389">
    <property type="entry name" value="RNase_III_sf"/>
</dbReference>
<dbReference type="Pfam" id="PF00035">
    <property type="entry name" value="dsrm"/>
    <property type="match status" value="1"/>
</dbReference>
<dbReference type="STRING" id="4432.A0A1U7YU22"/>
<dbReference type="SUPFAM" id="SSF69065">
    <property type="entry name" value="RNase III domain-like"/>
    <property type="match status" value="1"/>
</dbReference>
<dbReference type="GO" id="GO:0005634">
    <property type="term" value="C:nucleus"/>
    <property type="evidence" value="ECO:0000318"/>
    <property type="project" value="GO_Central"/>
</dbReference>
<dbReference type="Proteomes" id="UP000189703">
    <property type="component" value="Unplaced"/>
</dbReference>
<dbReference type="Gene3D" id="3.30.160.20">
    <property type="match status" value="1"/>
</dbReference>
<dbReference type="KEGG" id="nnu:104586973"/>
<keyword evidence="3" id="KW-1185">Reference proteome</keyword>
<dbReference type="PROSITE" id="PS50142">
    <property type="entry name" value="RNASE_3_2"/>
    <property type="match status" value="1"/>
</dbReference>
<dbReference type="AlphaFoldDB" id="A0A1U7YU22"/>
<gene>
    <name evidence="4" type="primary">LOC104586973</name>
</gene>
<evidence type="ECO:0000256" key="2">
    <source>
        <dbReference type="ARBA" id="ARBA00022884"/>
    </source>
</evidence>
<dbReference type="InterPro" id="IPR000999">
    <property type="entry name" value="RNase_III_dom"/>
</dbReference>
<dbReference type="InterPro" id="IPR014720">
    <property type="entry name" value="dsRBD_dom"/>
</dbReference>
<accession>A0A1U7YU22</accession>
<dbReference type="GeneID" id="104586973"/>
<dbReference type="GO" id="GO:0003723">
    <property type="term" value="F:RNA binding"/>
    <property type="evidence" value="ECO:0000318"/>
    <property type="project" value="GO_Central"/>
</dbReference>
<dbReference type="GO" id="GO:0005737">
    <property type="term" value="C:cytoplasm"/>
    <property type="evidence" value="ECO:0000318"/>
    <property type="project" value="GO_Central"/>
</dbReference>
<keyword evidence="1" id="KW-0378">Hydrolase</keyword>